<dbReference type="PANTHER" id="PTHR45661:SF3">
    <property type="entry name" value="IG-LIKE DOMAIN-CONTAINING PROTEIN"/>
    <property type="match status" value="1"/>
</dbReference>
<reference evidence="2 3" key="1">
    <citation type="submission" date="2019-08" db="EMBL/GenBank/DDBJ databases">
        <authorList>
            <person name="Kuhnert P."/>
        </authorList>
    </citation>
    <scope>NUCLEOTIDE SEQUENCE [LARGE SCALE GENOMIC DNA]</scope>
    <source>
        <strain evidence="2 3">B36.5</strain>
    </source>
</reference>
<dbReference type="Gene3D" id="3.80.10.10">
    <property type="entry name" value="Ribonuclease Inhibitor"/>
    <property type="match status" value="3"/>
</dbReference>
<dbReference type="SUPFAM" id="SSF49265">
    <property type="entry name" value="Fibronectin type III"/>
    <property type="match status" value="1"/>
</dbReference>
<dbReference type="EMBL" id="CP042817">
    <property type="protein sequence ID" value="QEJ98569.1"/>
    <property type="molecule type" value="Genomic_DNA"/>
</dbReference>
<dbReference type="PANTHER" id="PTHR45661">
    <property type="entry name" value="SURFACE ANTIGEN"/>
    <property type="match status" value="1"/>
</dbReference>
<dbReference type="InterPro" id="IPR053139">
    <property type="entry name" value="Surface_bspA-like"/>
</dbReference>
<evidence type="ECO:0000313" key="2">
    <source>
        <dbReference type="EMBL" id="QEJ98569.1"/>
    </source>
</evidence>
<protein>
    <submittedName>
        <fullName evidence="2">Leucine-rich repeat protein</fullName>
    </submittedName>
</protein>
<dbReference type="InterPro" id="IPR036116">
    <property type="entry name" value="FN3_sf"/>
</dbReference>
<evidence type="ECO:0000313" key="3">
    <source>
        <dbReference type="Proteomes" id="UP000323594"/>
    </source>
</evidence>
<proteinExistence type="predicted"/>
<dbReference type="Pfam" id="PF13306">
    <property type="entry name" value="LRR_5"/>
    <property type="match status" value="2"/>
</dbReference>
<dbReference type="PROSITE" id="PS50853">
    <property type="entry name" value="FN3"/>
    <property type="match status" value="1"/>
</dbReference>
<gene>
    <name evidence="2" type="ORF">FUT82_11565</name>
</gene>
<dbReference type="Gene3D" id="2.60.40.10">
    <property type="entry name" value="Immunoglobulins"/>
    <property type="match status" value="2"/>
</dbReference>
<dbReference type="InterPro" id="IPR013783">
    <property type="entry name" value="Ig-like_fold"/>
</dbReference>
<dbReference type="Proteomes" id="UP000323594">
    <property type="component" value="Chromosome"/>
</dbReference>
<evidence type="ECO:0000259" key="1">
    <source>
        <dbReference type="PROSITE" id="PS50853"/>
    </source>
</evidence>
<dbReference type="SMART" id="SM00060">
    <property type="entry name" value="FN3"/>
    <property type="match status" value="3"/>
</dbReference>
<name>A0AAE6IUH5_TREPH</name>
<dbReference type="AlphaFoldDB" id="A0AAE6IUH5"/>
<dbReference type="InterPro" id="IPR032675">
    <property type="entry name" value="LRR_dom_sf"/>
</dbReference>
<dbReference type="InterPro" id="IPR026906">
    <property type="entry name" value="LRR_5"/>
</dbReference>
<accession>A0AAE6IUH5</accession>
<dbReference type="InterPro" id="IPR003961">
    <property type="entry name" value="FN3_dom"/>
</dbReference>
<organism evidence="2 3">
    <name type="scientific">Treponema phagedenis</name>
    <dbReference type="NCBI Taxonomy" id="162"/>
    <lineage>
        <taxon>Bacteria</taxon>
        <taxon>Pseudomonadati</taxon>
        <taxon>Spirochaetota</taxon>
        <taxon>Spirochaetia</taxon>
        <taxon>Spirochaetales</taxon>
        <taxon>Treponemataceae</taxon>
        <taxon>Treponema</taxon>
    </lineage>
</organism>
<sequence>MFLLLFFRLIQKKCSFEQGVKRRKMKKTSIIFIMSINLLLFFACRQGVKTPDTVENSSQEVADLAVLLQKDEVVLSWSAFQNTHISSIEITVFPVSANRTVKTPAGIFMTTADKDSFLLKNLEKGKKYRFIVKTIDKNSNKSKGIEIEKFIPFDASDTTPAEEVSDLEITALNKAVFLAWKDPAEDDLHSIQISFVETAKARDELSAIVFTVEPKTEGFRISELEGNKEYTFNIQTIDKNGNKSNGITGKATPFDTREQLLKFSTVPAAEVYTKETVSISLELAAKPVKTLKWANKLHGITWLKNPKNGYCIEQRTPPYTFTVENSGAYSVFVEYEDETIDIQSINIMNIDTEPPYPASDFTVKYNFSKKELLLNNLQYIDDGCGVDKVIIKYDIEGKKQQNIELIQDSSLTSYTIKDVEPSAKVYSFSMKAVDKLGNESKFTPEQKITPTETATIVNVDIDRKKIDTYDSNRSVTVEITGTKLTMAEELKIDVEDIGIIDCAILNEHRARAKITNIPQVKKEYKITVLLRSSGSASLESQKETSFTVCDLAAVNEIKITHADGSKFSTDAYGAIELPKGTTGVMQILLIGSELDIKDTLSGVLFNNSYVNGTVNKNGTESLVEIPLPTAPGTYQIRPVLKRNTQDHYVFVAEATILRISGDAVYQGILLPGYKKAANESSGIIIKGENFDKIDTASLDISVSDGIIKNPKLIDSFTLTAEYLFPDTDMEGKDITVTIDGTKITEKVHSLQIDETGGVVGVFAIPEDGNLLIPNYVTAIKSGAFENQTTLKTIVLPESVSEIEERAFFGCTALQSIEIPEFLRNLGKDVFRGCTALTQIELPKNLVSIGDGAFYLCKSLKTITIPESITDIGNYVFTDSGVTDITIPERVTTIGVSAFYNCENLQRVKLPQNIASIGDNALYNCKSLTSLIFPATISNITIGENAFSGCEKLKIYVPSESIKEKMEKTGEGNQIIVYANSQDDFYFADKNKTELLYIDRQNQEEIFIPKNVCSIKSIAFSENKNLKKVIIPAGVTAIEKDTFKFCTSLETVKLPNTLVSIEQGSFYECAKLKNLVLPSGLKNIGKDAFFGCTALTLTLPLSITDIQYGAFGHNEMNWCKNLIIPSEPKNLLKQKAITNGYSPYRIK</sequence>
<dbReference type="SUPFAM" id="SSF52058">
    <property type="entry name" value="L domain-like"/>
    <property type="match status" value="2"/>
</dbReference>
<feature type="domain" description="Fibronectin type-III" evidence="1">
    <location>
        <begin position="160"/>
        <end position="259"/>
    </location>
</feature>